<dbReference type="Proteomes" id="UP001152484">
    <property type="component" value="Unassembled WGS sequence"/>
</dbReference>
<evidence type="ECO:0000259" key="1">
    <source>
        <dbReference type="Pfam" id="PF13966"/>
    </source>
</evidence>
<dbReference type="PANTHER" id="PTHR33116:SF84">
    <property type="entry name" value="RNA-DIRECTED DNA POLYMERASE"/>
    <property type="match status" value="1"/>
</dbReference>
<dbReference type="OrthoDB" id="1622315at2759"/>
<proteinExistence type="predicted"/>
<dbReference type="PANTHER" id="PTHR33116">
    <property type="entry name" value="REVERSE TRANSCRIPTASE ZINC-BINDING DOMAIN-CONTAINING PROTEIN-RELATED-RELATED"/>
    <property type="match status" value="1"/>
</dbReference>
<keyword evidence="3" id="KW-1185">Reference proteome</keyword>
<dbReference type="AlphaFoldDB" id="A0A9P0YTR5"/>
<dbReference type="EMBL" id="CAMAPE010000009">
    <property type="protein sequence ID" value="CAH9074929.1"/>
    <property type="molecule type" value="Genomic_DNA"/>
</dbReference>
<reference evidence="2" key="1">
    <citation type="submission" date="2022-07" db="EMBL/GenBank/DDBJ databases">
        <authorList>
            <person name="Macas J."/>
            <person name="Novak P."/>
            <person name="Neumann P."/>
        </authorList>
    </citation>
    <scope>NUCLEOTIDE SEQUENCE</scope>
</reference>
<dbReference type="InterPro" id="IPR026960">
    <property type="entry name" value="RVT-Znf"/>
</dbReference>
<feature type="domain" description="Reverse transcriptase zinc-binding" evidence="1">
    <location>
        <begin position="1"/>
        <end position="49"/>
    </location>
</feature>
<accession>A0A9P0YTR5</accession>
<protein>
    <recommendedName>
        <fullName evidence="1">Reverse transcriptase zinc-binding domain-containing protein</fullName>
    </recommendedName>
</protein>
<dbReference type="Pfam" id="PF13966">
    <property type="entry name" value="zf-RVT"/>
    <property type="match status" value="1"/>
</dbReference>
<sequence>MVWLAFRNRLATFDNLRRLDVVNICPFCKGGPESVPHLFFACVFAGNVWQKVKRWLQLPRRMGTLHSSLNWIKKERQGSGIKAKAARIAFCYTVYWIWRTRNATCFDGLTPREDDVFARIQYITYKILYSIYPFELVNL</sequence>
<gene>
    <name evidence="2" type="ORF">CEURO_LOCUS5394</name>
</gene>
<comment type="caution">
    <text evidence="2">The sequence shown here is derived from an EMBL/GenBank/DDBJ whole genome shotgun (WGS) entry which is preliminary data.</text>
</comment>
<name>A0A9P0YTR5_CUSEU</name>
<organism evidence="2 3">
    <name type="scientific">Cuscuta europaea</name>
    <name type="common">European dodder</name>
    <dbReference type="NCBI Taxonomy" id="41803"/>
    <lineage>
        <taxon>Eukaryota</taxon>
        <taxon>Viridiplantae</taxon>
        <taxon>Streptophyta</taxon>
        <taxon>Embryophyta</taxon>
        <taxon>Tracheophyta</taxon>
        <taxon>Spermatophyta</taxon>
        <taxon>Magnoliopsida</taxon>
        <taxon>eudicotyledons</taxon>
        <taxon>Gunneridae</taxon>
        <taxon>Pentapetalae</taxon>
        <taxon>asterids</taxon>
        <taxon>lamiids</taxon>
        <taxon>Solanales</taxon>
        <taxon>Convolvulaceae</taxon>
        <taxon>Cuscuteae</taxon>
        <taxon>Cuscuta</taxon>
        <taxon>Cuscuta subgen. Cuscuta</taxon>
    </lineage>
</organism>
<evidence type="ECO:0000313" key="2">
    <source>
        <dbReference type="EMBL" id="CAH9074929.1"/>
    </source>
</evidence>
<evidence type="ECO:0000313" key="3">
    <source>
        <dbReference type="Proteomes" id="UP001152484"/>
    </source>
</evidence>